<comment type="caution">
    <text evidence="1">The sequence shown here is derived from an EMBL/GenBank/DDBJ whole genome shotgun (WGS) entry which is preliminary data.</text>
</comment>
<gene>
    <name evidence="1" type="ORF">CLOSTMETH_00962</name>
</gene>
<dbReference type="EMBL" id="ACEC01000035">
    <property type="protein sequence ID" value="EEG31416.1"/>
    <property type="molecule type" value="Genomic_DNA"/>
</dbReference>
<keyword evidence="2" id="KW-1185">Reference proteome</keyword>
<proteinExistence type="predicted"/>
<evidence type="ECO:0000313" key="1">
    <source>
        <dbReference type="EMBL" id="EEG31416.1"/>
    </source>
</evidence>
<dbReference type="Proteomes" id="UP000003340">
    <property type="component" value="Unassembled WGS sequence"/>
</dbReference>
<name>C0EAU9_9FIRM</name>
<organism evidence="1 2">
    <name type="scientific">[Clostridium] methylpentosum DSM 5476</name>
    <dbReference type="NCBI Taxonomy" id="537013"/>
    <lineage>
        <taxon>Bacteria</taxon>
        <taxon>Bacillati</taxon>
        <taxon>Bacillota</taxon>
        <taxon>Clostridia</taxon>
        <taxon>Eubacteriales</taxon>
        <taxon>Oscillospiraceae</taxon>
        <taxon>Oscillospiraceae incertae sedis</taxon>
    </lineage>
</organism>
<accession>C0EAU9</accession>
<protein>
    <submittedName>
        <fullName evidence="1">Uncharacterized protein</fullName>
    </submittedName>
</protein>
<reference evidence="1 2" key="2">
    <citation type="submission" date="2009-02" db="EMBL/GenBank/DDBJ databases">
        <title>Draft genome sequence of Clostridium methylpentosum (DSM 5476).</title>
        <authorList>
            <person name="Sudarsanam P."/>
            <person name="Ley R."/>
            <person name="Guruge J."/>
            <person name="Turnbaugh P.J."/>
            <person name="Mahowald M."/>
            <person name="Liep D."/>
            <person name="Gordon J."/>
        </authorList>
    </citation>
    <scope>NUCLEOTIDE SEQUENCE [LARGE SCALE GENOMIC DNA]</scope>
    <source>
        <strain evidence="1 2">DSM 5476</strain>
    </source>
</reference>
<sequence>MDFRLRLYLGFSASLGIIQERPKRNTPSIRPPSQSFCTRLSEIAHLADASLTDI</sequence>
<dbReference type="AlphaFoldDB" id="C0EAU9"/>
<evidence type="ECO:0000313" key="2">
    <source>
        <dbReference type="Proteomes" id="UP000003340"/>
    </source>
</evidence>
<dbReference type="HOGENOM" id="CLU_3042058_0_0_9"/>
<reference evidence="1 2" key="1">
    <citation type="submission" date="2009-01" db="EMBL/GenBank/DDBJ databases">
        <authorList>
            <person name="Fulton L."/>
            <person name="Clifton S."/>
            <person name="Fulton B."/>
            <person name="Xu J."/>
            <person name="Minx P."/>
            <person name="Pepin K.H."/>
            <person name="Johnson M."/>
            <person name="Bhonagiri V."/>
            <person name="Nash W.E."/>
            <person name="Mardis E.R."/>
            <person name="Wilson R.K."/>
        </authorList>
    </citation>
    <scope>NUCLEOTIDE SEQUENCE [LARGE SCALE GENOMIC DNA]</scope>
    <source>
        <strain evidence="1 2">DSM 5476</strain>
    </source>
</reference>